<dbReference type="OrthoDB" id="198267at2157"/>
<name>A0A3P3RGV4_9EURY</name>
<feature type="region of interest" description="Disordered" evidence="1">
    <location>
        <begin position="1"/>
        <end position="24"/>
    </location>
</feature>
<dbReference type="Proteomes" id="UP000282322">
    <property type="component" value="Unassembled WGS sequence"/>
</dbReference>
<sequence>MSDNDTLVSMDAQRAESPGSDAIETTEAYEVEEGVVFYDAGNPLAWIQACRAIRLDDAV</sequence>
<evidence type="ECO:0000313" key="2">
    <source>
        <dbReference type="EMBL" id="RRJ31683.1"/>
    </source>
</evidence>
<evidence type="ECO:0000256" key="1">
    <source>
        <dbReference type="SAM" id="MobiDB-lite"/>
    </source>
</evidence>
<dbReference type="InterPro" id="IPR055755">
    <property type="entry name" value="DUF7331"/>
</dbReference>
<organism evidence="2 3">
    <name type="scientific">Halocatena pleomorpha</name>
    <dbReference type="NCBI Taxonomy" id="1785090"/>
    <lineage>
        <taxon>Archaea</taxon>
        <taxon>Methanobacteriati</taxon>
        <taxon>Methanobacteriota</taxon>
        <taxon>Stenosarchaea group</taxon>
        <taxon>Halobacteria</taxon>
        <taxon>Halobacteriales</taxon>
        <taxon>Natronomonadaceae</taxon>
        <taxon>Halocatena</taxon>
    </lineage>
</organism>
<dbReference type="EMBL" id="RRCH01000013">
    <property type="protein sequence ID" value="RRJ31683.1"/>
    <property type="molecule type" value="Genomic_DNA"/>
</dbReference>
<reference evidence="2 3" key="1">
    <citation type="submission" date="2018-11" db="EMBL/GenBank/DDBJ databases">
        <title>Taxonoimc description of Halomarina strain SPP-AMP-1.</title>
        <authorList>
            <person name="Pal Y."/>
            <person name="Srinivasana K."/>
            <person name="Verma A."/>
            <person name="Kumar P."/>
        </authorList>
    </citation>
    <scope>NUCLEOTIDE SEQUENCE [LARGE SCALE GENOMIC DNA]</scope>
    <source>
        <strain evidence="2 3">SPP-AMP-1</strain>
    </source>
</reference>
<accession>A0A3P3RGV4</accession>
<dbReference type="RefSeq" id="WP_124954299.1">
    <property type="nucleotide sequence ID" value="NZ_RRCH01000013.1"/>
</dbReference>
<dbReference type="AlphaFoldDB" id="A0A3P3RGV4"/>
<dbReference type="Pfam" id="PF24018">
    <property type="entry name" value="DUF7331"/>
    <property type="match status" value="1"/>
</dbReference>
<evidence type="ECO:0000313" key="3">
    <source>
        <dbReference type="Proteomes" id="UP000282322"/>
    </source>
</evidence>
<protein>
    <submittedName>
        <fullName evidence="2">Uncharacterized protein</fullName>
    </submittedName>
</protein>
<comment type="caution">
    <text evidence="2">The sequence shown here is derived from an EMBL/GenBank/DDBJ whole genome shotgun (WGS) entry which is preliminary data.</text>
</comment>
<proteinExistence type="predicted"/>
<keyword evidence="3" id="KW-1185">Reference proteome</keyword>
<gene>
    <name evidence="2" type="ORF">EIK79_06390</name>
</gene>